<dbReference type="PIRSF" id="PIRSF000161">
    <property type="entry name" value="DHPR"/>
    <property type="match status" value="1"/>
</dbReference>
<evidence type="ECO:0000256" key="2">
    <source>
        <dbReference type="ARBA" id="ARBA00022490"/>
    </source>
</evidence>
<comment type="catalytic activity">
    <reaction evidence="9">
        <text>(S)-2,3,4,5-tetrahydrodipicolinate + NADP(+) + H2O = (2S,4S)-4-hydroxy-2,3,4,5-tetrahydrodipicolinate + NADPH + H(+)</text>
        <dbReference type="Rhea" id="RHEA:35331"/>
        <dbReference type="ChEBI" id="CHEBI:15377"/>
        <dbReference type="ChEBI" id="CHEBI:15378"/>
        <dbReference type="ChEBI" id="CHEBI:16845"/>
        <dbReference type="ChEBI" id="CHEBI:57783"/>
        <dbReference type="ChEBI" id="CHEBI:58349"/>
        <dbReference type="ChEBI" id="CHEBI:67139"/>
        <dbReference type="EC" id="1.17.1.8"/>
    </reaction>
</comment>
<comment type="similarity">
    <text evidence="1 9">Belongs to the DapB family.</text>
</comment>
<evidence type="ECO:0000256" key="7">
    <source>
        <dbReference type="ARBA" id="ARBA00023027"/>
    </source>
</evidence>
<gene>
    <name evidence="9 13" type="primary">dapB</name>
    <name evidence="13" type="ORF">K8W16_12345</name>
</gene>
<accession>A0A921AYT8</accession>
<dbReference type="PANTHER" id="PTHR20836:SF7">
    <property type="entry name" value="4-HYDROXY-TETRAHYDRODIPICOLINATE REDUCTASE"/>
    <property type="match status" value="1"/>
</dbReference>
<dbReference type="GO" id="GO:0009089">
    <property type="term" value="P:lysine biosynthetic process via diaminopimelate"/>
    <property type="evidence" value="ECO:0007669"/>
    <property type="project" value="UniProtKB-UniRule"/>
</dbReference>
<dbReference type="GO" id="GO:0050661">
    <property type="term" value="F:NADP binding"/>
    <property type="evidence" value="ECO:0007669"/>
    <property type="project" value="UniProtKB-UniRule"/>
</dbReference>
<dbReference type="Pfam" id="PF05173">
    <property type="entry name" value="DapB_C"/>
    <property type="match status" value="1"/>
</dbReference>
<evidence type="ECO:0000256" key="9">
    <source>
        <dbReference type="HAMAP-Rule" id="MF_00102"/>
    </source>
</evidence>
<evidence type="ECO:0000256" key="4">
    <source>
        <dbReference type="ARBA" id="ARBA00022857"/>
    </source>
</evidence>
<dbReference type="EMBL" id="DYZA01000255">
    <property type="protein sequence ID" value="HJD98416.1"/>
    <property type="molecule type" value="Genomic_DNA"/>
</dbReference>
<feature type="domain" description="Dihydrodipicolinate reductase N-terminal" evidence="11">
    <location>
        <begin position="4"/>
        <end position="122"/>
    </location>
</feature>
<reference evidence="13" key="1">
    <citation type="journal article" date="2021" name="PeerJ">
        <title>Extensive microbial diversity within the chicken gut microbiome revealed by metagenomics and culture.</title>
        <authorList>
            <person name="Gilroy R."/>
            <person name="Ravi A."/>
            <person name="Getino M."/>
            <person name="Pursley I."/>
            <person name="Horton D.L."/>
            <person name="Alikhan N.F."/>
            <person name="Baker D."/>
            <person name="Gharbi K."/>
            <person name="Hall N."/>
            <person name="Watson M."/>
            <person name="Adriaenssens E.M."/>
            <person name="Foster-Nyarko E."/>
            <person name="Jarju S."/>
            <person name="Secka A."/>
            <person name="Antonio M."/>
            <person name="Oren A."/>
            <person name="Chaudhuri R.R."/>
            <person name="La Ragione R."/>
            <person name="Hildebrand F."/>
            <person name="Pallen M.J."/>
        </authorList>
    </citation>
    <scope>NUCLEOTIDE SEQUENCE</scope>
    <source>
        <strain evidence="13">ChiGjej2B2-19336</strain>
    </source>
</reference>
<dbReference type="Gene3D" id="3.30.360.10">
    <property type="entry name" value="Dihydrodipicolinate Reductase, domain 2"/>
    <property type="match status" value="1"/>
</dbReference>
<dbReference type="InterPro" id="IPR036291">
    <property type="entry name" value="NAD(P)-bd_dom_sf"/>
</dbReference>
<keyword evidence="3 9" id="KW-0028">Amino-acid biosynthesis</keyword>
<protein>
    <recommendedName>
        <fullName evidence="9 10">4-hydroxy-tetrahydrodipicolinate reductase</fullName>
        <shortName evidence="9">HTPA reductase</shortName>
        <ecNumber evidence="9 10">1.17.1.8</ecNumber>
    </recommendedName>
</protein>
<feature type="active site" description="Proton donor" evidence="9">
    <location>
        <position position="156"/>
    </location>
</feature>
<feature type="binding site" evidence="9">
    <location>
        <begin position="119"/>
        <end position="122"/>
    </location>
    <ligand>
        <name>NAD(+)</name>
        <dbReference type="ChEBI" id="CHEBI:57540"/>
    </ligand>
</feature>
<feature type="binding site" evidence="9">
    <location>
        <begin position="9"/>
        <end position="14"/>
    </location>
    <ligand>
        <name>NAD(+)</name>
        <dbReference type="ChEBI" id="CHEBI:57540"/>
    </ligand>
</feature>
<evidence type="ECO:0000256" key="3">
    <source>
        <dbReference type="ARBA" id="ARBA00022605"/>
    </source>
</evidence>
<name>A0A921AYT8_9BACT</name>
<evidence type="ECO:0000259" key="11">
    <source>
        <dbReference type="Pfam" id="PF01113"/>
    </source>
</evidence>
<dbReference type="InterPro" id="IPR023940">
    <property type="entry name" value="DHDPR_bac"/>
</dbReference>
<sequence>MALSIIVMGAAGRMGSTIARLVAEAEDLTLAAVLERPEAEDRLQSFKASGALVSSDISTVLPACPGAVIIDFTSPEASLATARAGAEHGNPVVIGTTGFSDEQLAELDALAEKHLIFRSANMSVGVNVIMDILPRLTALLGDAYDVEMMEIHHNKKKDAPSGTALLLADPLLKAKGLTRDNINTNRFDVREPRRHAEIGIQSLRGGDVVGVHTVYYMGPGERIEITHQAHSRENFANGALRAARWISSMQPGRVYTMQDVLHS</sequence>
<feature type="binding site" evidence="9">
    <location>
        <begin position="162"/>
        <end position="163"/>
    </location>
    <ligand>
        <name>(S)-2,3,4,5-tetrahydrodipicolinate</name>
        <dbReference type="ChEBI" id="CHEBI:16845"/>
    </ligand>
</feature>
<feature type="domain" description="Dihydrodipicolinate reductase C-terminal" evidence="12">
    <location>
        <begin position="125"/>
        <end position="261"/>
    </location>
</feature>
<dbReference type="Pfam" id="PF01113">
    <property type="entry name" value="DapB_N"/>
    <property type="match status" value="1"/>
</dbReference>
<evidence type="ECO:0000256" key="5">
    <source>
        <dbReference type="ARBA" id="ARBA00022915"/>
    </source>
</evidence>
<keyword evidence="2 9" id="KW-0963">Cytoplasm</keyword>
<evidence type="ECO:0000256" key="1">
    <source>
        <dbReference type="ARBA" id="ARBA00006642"/>
    </source>
</evidence>
<evidence type="ECO:0000256" key="6">
    <source>
        <dbReference type="ARBA" id="ARBA00023002"/>
    </source>
</evidence>
<comment type="pathway">
    <text evidence="9">Amino-acid biosynthesis; L-lysine biosynthesis via DAP pathway; (S)-tetrahydrodipicolinate from L-aspartate: step 4/4.</text>
</comment>
<comment type="caution">
    <text evidence="9">Was originally thought to be a dihydrodipicolinate reductase (DHDPR), catalyzing the conversion of dihydrodipicolinate to tetrahydrodipicolinate. However, it was shown in E.coli that the substrate of the enzymatic reaction is not dihydrodipicolinate (DHDP) but in fact (2S,4S)-4-hydroxy-2,3,4,5-tetrahydrodipicolinic acid (HTPA), the product released by the DapA-catalyzed reaction.</text>
</comment>
<dbReference type="HAMAP" id="MF_00102">
    <property type="entry name" value="DapB"/>
    <property type="match status" value="1"/>
</dbReference>
<feature type="active site" description="Proton donor/acceptor" evidence="9">
    <location>
        <position position="152"/>
    </location>
</feature>
<evidence type="ECO:0000259" key="12">
    <source>
        <dbReference type="Pfam" id="PF05173"/>
    </source>
</evidence>
<reference evidence="13" key="2">
    <citation type="submission" date="2021-09" db="EMBL/GenBank/DDBJ databases">
        <authorList>
            <person name="Gilroy R."/>
        </authorList>
    </citation>
    <scope>NUCLEOTIDE SEQUENCE</scope>
    <source>
        <strain evidence="13">ChiGjej2B2-19336</strain>
    </source>
</reference>
<dbReference type="GO" id="GO:0005829">
    <property type="term" value="C:cytosol"/>
    <property type="evidence" value="ECO:0007669"/>
    <property type="project" value="TreeGrafter"/>
</dbReference>
<keyword evidence="7 9" id="KW-0520">NAD</keyword>
<evidence type="ECO:0000313" key="14">
    <source>
        <dbReference type="Proteomes" id="UP000698963"/>
    </source>
</evidence>
<evidence type="ECO:0000313" key="13">
    <source>
        <dbReference type="EMBL" id="HJD98416.1"/>
    </source>
</evidence>
<dbReference type="Gene3D" id="3.40.50.720">
    <property type="entry name" value="NAD(P)-binding Rossmann-like Domain"/>
    <property type="match status" value="1"/>
</dbReference>
<comment type="caution">
    <text evidence="13">The sequence shown here is derived from an EMBL/GenBank/DDBJ whole genome shotgun (WGS) entry which is preliminary data.</text>
</comment>
<feature type="binding site" evidence="9">
    <location>
        <position position="153"/>
    </location>
    <ligand>
        <name>(S)-2,3,4,5-tetrahydrodipicolinate</name>
        <dbReference type="ChEBI" id="CHEBI:16845"/>
    </ligand>
</feature>
<evidence type="ECO:0000256" key="8">
    <source>
        <dbReference type="ARBA" id="ARBA00023154"/>
    </source>
</evidence>
<dbReference type="CDD" id="cd02274">
    <property type="entry name" value="DHDPR_N"/>
    <property type="match status" value="1"/>
</dbReference>
<dbReference type="RefSeq" id="WP_304124334.1">
    <property type="nucleotide sequence ID" value="NZ_DYZA01000255.1"/>
</dbReference>
<evidence type="ECO:0000256" key="10">
    <source>
        <dbReference type="NCBIfam" id="TIGR00036"/>
    </source>
</evidence>
<dbReference type="GO" id="GO:0016726">
    <property type="term" value="F:oxidoreductase activity, acting on CH or CH2 groups, NAD or NADP as acceptor"/>
    <property type="evidence" value="ECO:0007669"/>
    <property type="project" value="UniProtKB-UniRule"/>
</dbReference>
<dbReference type="InterPro" id="IPR022663">
    <property type="entry name" value="DapB_C"/>
</dbReference>
<keyword evidence="5 9" id="KW-0220">Diaminopimelate biosynthesis</keyword>
<dbReference type="SUPFAM" id="SSF55347">
    <property type="entry name" value="Glyceraldehyde-3-phosphate dehydrogenase-like, C-terminal domain"/>
    <property type="match status" value="1"/>
</dbReference>
<dbReference type="AlphaFoldDB" id="A0A921AYT8"/>
<proteinExistence type="inferred from homology"/>
<dbReference type="SUPFAM" id="SSF51735">
    <property type="entry name" value="NAD(P)-binding Rossmann-fold domains"/>
    <property type="match status" value="1"/>
</dbReference>
<feature type="binding site" evidence="9">
    <location>
        <position position="36"/>
    </location>
    <ligand>
        <name>NADP(+)</name>
        <dbReference type="ChEBI" id="CHEBI:58349"/>
    </ligand>
</feature>
<comment type="catalytic activity">
    <reaction evidence="9">
        <text>(S)-2,3,4,5-tetrahydrodipicolinate + NAD(+) + H2O = (2S,4S)-4-hydroxy-2,3,4,5-tetrahydrodipicolinate + NADH + H(+)</text>
        <dbReference type="Rhea" id="RHEA:35323"/>
        <dbReference type="ChEBI" id="CHEBI:15377"/>
        <dbReference type="ChEBI" id="CHEBI:15378"/>
        <dbReference type="ChEBI" id="CHEBI:16845"/>
        <dbReference type="ChEBI" id="CHEBI:57540"/>
        <dbReference type="ChEBI" id="CHEBI:57945"/>
        <dbReference type="ChEBI" id="CHEBI:67139"/>
        <dbReference type="EC" id="1.17.1.8"/>
    </reaction>
</comment>
<dbReference type="PANTHER" id="PTHR20836">
    <property type="entry name" value="DIHYDRODIPICOLINATE REDUCTASE"/>
    <property type="match status" value="1"/>
</dbReference>
<keyword evidence="6 9" id="KW-0560">Oxidoreductase</keyword>
<dbReference type="GO" id="GO:0051287">
    <property type="term" value="F:NAD binding"/>
    <property type="evidence" value="ECO:0007669"/>
    <property type="project" value="UniProtKB-UniRule"/>
</dbReference>
<dbReference type="NCBIfam" id="TIGR00036">
    <property type="entry name" value="dapB"/>
    <property type="match status" value="1"/>
</dbReference>
<keyword evidence="8 9" id="KW-0457">Lysine biosynthesis</keyword>
<comment type="subcellular location">
    <subcellularLocation>
        <location evidence="9">Cytoplasm</location>
    </subcellularLocation>
</comment>
<keyword evidence="4 9" id="KW-0521">NADP</keyword>
<dbReference type="GO" id="GO:0019877">
    <property type="term" value="P:diaminopimelate biosynthetic process"/>
    <property type="evidence" value="ECO:0007669"/>
    <property type="project" value="UniProtKB-UniRule"/>
</dbReference>
<comment type="subunit">
    <text evidence="9">Homotetramer.</text>
</comment>
<dbReference type="EC" id="1.17.1.8" evidence="9 10"/>
<organism evidence="13 14">
    <name type="scientific">Mailhella massiliensis</name>
    <dbReference type="NCBI Taxonomy" id="1903261"/>
    <lineage>
        <taxon>Bacteria</taxon>
        <taxon>Pseudomonadati</taxon>
        <taxon>Thermodesulfobacteriota</taxon>
        <taxon>Desulfovibrionia</taxon>
        <taxon>Desulfovibrionales</taxon>
        <taxon>Desulfovibrionaceae</taxon>
        <taxon>Mailhella</taxon>
    </lineage>
</organism>
<dbReference type="InterPro" id="IPR000846">
    <property type="entry name" value="DapB_N"/>
</dbReference>
<dbReference type="GO" id="GO:0008839">
    <property type="term" value="F:4-hydroxy-tetrahydrodipicolinate reductase"/>
    <property type="evidence" value="ECO:0007669"/>
    <property type="project" value="UniProtKB-UniRule"/>
</dbReference>
<comment type="function">
    <text evidence="9">Catalyzes the conversion of 4-hydroxy-tetrahydrodipicolinate (HTPA) to tetrahydrodipicolinate.</text>
</comment>
<dbReference type="Proteomes" id="UP000698963">
    <property type="component" value="Unassembled WGS sequence"/>
</dbReference>
<feature type="binding site" evidence="9">
    <location>
        <position position="35"/>
    </location>
    <ligand>
        <name>NAD(+)</name>
        <dbReference type="ChEBI" id="CHEBI:57540"/>
    </ligand>
</feature>
<feature type="binding site" evidence="9">
    <location>
        <begin position="95"/>
        <end position="97"/>
    </location>
    <ligand>
        <name>NAD(+)</name>
        <dbReference type="ChEBI" id="CHEBI:57540"/>
    </ligand>
</feature>